<protein>
    <submittedName>
        <fullName evidence="2">Uncharacterized protein</fullName>
    </submittedName>
</protein>
<sequence length="243" mass="24816">MTSTPVSLPAFRPAVRPIGTAGPLALSPALRRRANASRARGWGVTELGLPAGLLAGALLAAHVALAALDADMMDFDSAVDYLREWVYLGGILAWTALLVALRAVHRAVHRSGRIGAQTGLGTPGGAGWWLAVLGHGAILLKEAVVLAVGIALGTPALLRLQAAIGPLYVASVLASLVGCALLGAGVLRAGVLPRWAGVALLLSYLVVFPLGEYAPVAQAVLVVAIALALHTAVRAGSRRPVRA</sequence>
<evidence type="ECO:0000313" key="2">
    <source>
        <dbReference type="EMBL" id="CAA9266679.1"/>
    </source>
</evidence>
<feature type="transmembrane region" description="Helical" evidence="1">
    <location>
        <begin position="41"/>
        <end position="65"/>
    </location>
</feature>
<dbReference type="EMBL" id="CADCTC010000169">
    <property type="protein sequence ID" value="CAA9266679.1"/>
    <property type="molecule type" value="Genomic_DNA"/>
</dbReference>
<evidence type="ECO:0000256" key="1">
    <source>
        <dbReference type="SAM" id="Phobius"/>
    </source>
</evidence>
<reference evidence="2" key="1">
    <citation type="submission" date="2020-02" db="EMBL/GenBank/DDBJ databases">
        <authorList>
            <person name="Meier V. D."/>
        </authorList>
    </citation>
    <scope>NUCLEOTIDE SEQUENCE</scope>
    <source>
        <strain evidence="2">AVDCRST_MAG77</strain>
    </source>
</reference>
<proteinExistence type="predicted"/>
<keyword evidence="1" id="KW-1133">Transmembrane helix</keyword>
<keyword evidence="1" id="KW-0812">Transmembrane</keyword>
<feature type="transmembrane region" description="Helical" evidence="1">
    <location>
        <begin position="216"/>
        <end position="233"/>
    </location>
</feature>
<name>A0A6J4J1M2_9CHLR</name>
<feature type="transmembrane region" description="Helical" evidence="1">
    <location>
        <begin position="85"/>
        <end position="105"/>
    </location>
</feature>
<keyword evidence="1" id="KW-0472">Membrane</keyword>
<feature type="transmembrane region" description="Helical" evidence="1">
    <location>
        <begin position="126"/>
        <end position="152"/>
    </location>
</feature>
<accession>A0A6J4J1M2</accession>
<gene>
    <name evidence="2" type="ORF">AVDCRST_MAG77-2879</name>
</gene>
<feature type="transmembrane region" description="Helical" evidence="1">
    <location>
        <begin position="191"/>
        <end position="210"/>
    </location>
</feature>
<dbReference type="AlphaFoldDB" id="A0A6J4J1M2"/>
<feature type="transmembrane region" description="Helical" evidence="1">
    <location>
        <begin position="164"/>
        <end position="184"/>
    </location>
</feature>
<organism evidence="2">
    <name type="scientific">uncultured Chloroflexota bacterium</name>
    <dbReference type="NCBI Taxonomy" id="166587"/>
    <lineage>
        <taxon>Bacteria</taxon>
        <taxon>Bacillati</taxon>
        <taxon>Chloroflexota</taxon>
        <taxon>environmental samples</taxon>
    </lineage>
</organism>